<evidence type="ECO:0000313" key="10">
    <source>
        <dbReference type="EMBL" id="PWN38614.1"/>
    </source>
</evidence>
<evidence type="ECO:0000256" key="4">
    <source>
        <dbReference type="ARBA" id="ARBA00023008"/>
    </source>
</evidence>
<reference evidence="10 11" key="1">
    <citation type="journal article" date="2018" name="Mol. Biol. Evol.">
        <title>Broad Genomic Sampling Reveals a Smut Pathogenic Ancestry of the Fungal Clade Ustilaginomycotina.</title>
        <authorList>
            <person name="Kijpornyongpan T."/>
            <person name="Mondo S.J."/>
            <person name="Barry K."/>
            <person name="Sandor L."/>
            <person name="Lee J."/>
            <person name="Lipzen A."/>
            <person name="Pangilinan J."/>
            <person name="LaButti K."/>
            <person name="Hainaut M."/>
            <person name="Henrissat B."/>
            <person name="Grigoriev I.V."/>
            <person name="Spatafora J.W."/>
            <person name="Aime M.C."/>
        </authorList>
    </citation>
    <scope>NUCLEOTIDE SEQUENCE [LARGE SCALE GENOMIC DNA]</scope>
    <source>
        <strain evidence="10 11">MCA 3882</strain>
    </source>
</reference>
<dbReference type="AlphaFoldDB" id="A0A316VMT7"/>
<keyword evidence="6" id="KW-0812">Transmembrane</keyword>
<dbReference type="InterPro" id="IPR011706">
    <property type="entry name" value="Cu-oxidase_C"/>
</dbReference>
<dbReference type="InterPro" id="IPR002355">
    <property type="entry name" value="Cu_oxidase_Cu_BS"/>
</dbReference>
<feature type="domain" description="Plastocyanin-like" evidence="8">
    <location>
        <begin position="547"/>
        <end position="649"/>
    </location>
</feature>
<dbReference type="Gene3D" id="2.60.40.420">
    <property type="entry name" value="Cupredoxins - blue copper proteins"/>
    <property type="match status" value="3"/>
</dbReference>
<evidence type="ECO:0000313" key="11">
    <source>
        <dbReference type="Proteomes" id="UP000245771"/>
    </source>
</evidence>
<evidence type="ECO:0000256" key="6">
    <source>
        <dbReference type="SAM" id="Phobius"/>
    </source>
</evidence>
<protein>
    <recommendedName>
        <fullName evidence="12">Multicopper oxidase</fullName>
    </recommendedName>
</protein>
<dbReference type="GO" id="GO:0005507">
    <property type="term" value="F:copper ion binding"/>
    <property type="evidence" value="ECO:0007669"/>
    <property type="project" value="InterPro"/>
</dbReference>
<evidence type="ECO:0000259" key="9">
    <source>
        <dbReference type="Pfam" id="PF07732"/>
    </source>
</evidence>
<dbReference type="GeneID" id="37019000"/>
<dbReference type="GO" id="GO:0016491">
    <property type="term" value="F:oxidoreductase activity"/>
    <property type="evidence" value="ECO:0007669"/>
    <property type="project" value="UniProtKB-KW"/>
</dbReference>
<dbReference type="InterPro" id="IPR011707">
    <property type="entry name" value="Cu-oxidase-like_N"/>
</dbReference>
<dbReference type="InParanoid" id="A0A316VMT7"/>
<name>A0A316VMT7_9BASI</name>
<dbReference type="PROSITE" id="PS00079">
    <property type="entry name" value="MULTICOPPER_OXIDASE1"/>
    <property type="match status" value="1"/>
</dbReference>
<feature type="domain" description="Plastocyanin-like" evidence="7">
    <location>
        <begin position="239"/>
        <end position="406"/>
    </location>
</feature>
<comment type="similarity">
    <text evidence="1">Belongs to the multicopper oxidase family.</text>
</comment>
<dbReference type="Pfam" id="PF07732">
    <property type="entry name" value="Cu-oxidase_3"/>
    <property type="match status" value="2"/>
</dbReference>
<dbReference type="Pfam" id="PF00394">
    <property type="entry name" value="Cu-oxidase"/>
    <property type="match status" value="1"/>
</dbReference>
<evidence type="ECO:0000256" key="1">
    <source>
        <dbReference type="ARBA" id="ARBA00010609"/>
    </source>
</evidence>
<feature type="transmembrane region" description="Helical" evidence="6">
    <location>
        <begin position="12"/>
        <end position="32"/>
    </location>
</feature>
<dbReference type="InterPro" id="IPR001117">
    <property type="entry name" value="Cu-oxidase_2nd"/>
</dbReference>
<keyword evidence="2" id="KW-0479">Metal-binding</keyword>
<organism evidence="10 11">
    <name type="scientific">Meira miltonrushii</name>
    <dbReference type="NCBI Taxonomy" id="1280837"/>
    <lineage>
        <taxon>Eukaryota</taxon>
        <taxon>Fungi</taxon>
        <taxon>Dikarya</taxon>
        <taxon>Basidiomycota</taxon>
        <taxon>Ustilaginomycotina</taxon>
        <taxon>Exobasidiomycetes</taxon>
        <taxon>Exobasidiales</taxon>
        <taxon>Brachybasidiaceae</taxon>
        <taxon>Meira</taxon>
    </lineage>
</organism>
<dbReference type="Pfam" id="PF07731">
    <property type="entry name" value="Cu-oxidase_2"/>
    <property type="match status" value="1"/>
</dbReference>
<feature type="domain" description="Plastocyanin-like" evidence="9">
    <location>
        <begin position="146"/>
        <end position="221"/>
    </location>
</feature>
<evidence type="ECO:0008006" key="12">
    <source>
        <dbReference type="Google" id="ProtNLM"/>
    </source>
</evidence>
<keyword evidence="6" id="KW-0472">Membrane</keyword>
<feature type="domain" description="Plastocyanin-like" evidence="9">
    <location>
        <begin position="85"/>
        <end position="124"/>
    </location>
</feature>
<dbReference type="PROSITE" id="PS51257">
    <property type="entry name" value="PROKAR_LIPOPROTEIN"/>
    <property type="match status" value="1"/>
</dbReference>
<evidence type="ECO:0000256" key="5">
    <source>
        <dbReference type="ARBA" id="ARBA00023180"/>
    </source>
</evidence>
<dbReference type="EMBL" id="KZ819602">
    <property type="protein sequence ID" value="PWN38614.1"/>
    <property type="molecule type" value="Genomic_DNA"/>
</dbReference>
<dbReference type="SUPFAM" id="SSF49503">
    <property type="entry name" value="Cupredoxins"/>
    <property type="match status" value="3"/>
</dbReference>
<keyword evidence="6" id="KW-1133">Transmembrane helix</keyword>
<keyword evidence="5" id="KW-0325">Glycoprotein</keyword>
<dbReference type="InterPro" id="IPR033138">
    <property type="entry name" value="Cu_oxidase_CS"/>
</dbReference>
<evidence type="ECO:0000259" key="8">
    <source>
        <dbReference type="Pfam" id="PF07731"/>
    </source>
</evidence>
<dbReference type="OrthoDB" id="2121828at2759"/>
<accession>A0A316VMT7</accession>
<dbReference type="PROSITE" id="PS00080">
    <property type="entry name" value="MULTICOPPER_OXIDASE2"/>
    <property type="match status" value="1"/>
</dbReference>
<dbReference type="STRING" id="1280837.A0A316VMT7"/>
<evidence type="ECO:0000256" key="3">
    <source>
        <dbReference type="ARBA" id="ARBA00023002"/>
    </source>
</evidence>
<dbReference type="RefSeq" id="XP_025358916.1">
    <property type="nucleotide sequence ID" value="XM_025497219.1"/>
</dbReference>
<dbReference type="InterPro" id="IPR008972">
    <property type="entry name" value="Cupredoxin"/>
</dbReference>
<proteinExistence type="inferred from homology"/>
<dbReference type="PANTHER" id="PTHR11709">
    <property type="entry name" value="MULTI-COPPER OXIDASE"/>
    <property type="match status" value="1"/>
</dbReference>
<dbReference type="InterPro" id="IPR045087">
    <property type="entry name" value="Cu-oxidase_fam"/>
</dbReference>
<evidence type="ECO:0000256" key="2">
    <source>
        <dbReference type="ARBA" id="ARBA00022723"/>
    </source>
</evidence>
<sequence>MTTTKGKQTKSHPIVLLLIAVASACVVLWPWLFNIQKQKLQLASRILPLFDSHLRDIFLDPWSWQTYEKEYAQTRTYDWIISRSLVAPDGVLREMITVNGAFPGPTIEANVGDRIIVRIQNHLTFPENQPERQRYSTMMHKVHHKHTDSHVALHWHGLRMYAQSDQDGAHGFTSCSIPPGKSHTYNFTLGSEDVGTHWWHSHVGMSRSDGLWGALIVRDPEERHRIATMAGQSYDAEALVAFGDHYHKTGAHQLSWFMSLSSLGFEPTPESSLINGKNIFNCSRAIAPDTACSSLHSQYSQIPLGTKDEKTRLRLINVGAVANQFVSIDHHTLTVVEVDGTLIKPFTVRRLTIAPGQRYSVIADRAKDFSDDKVEYWFRTTIDHECFNMPNPALTLTSKAIIRYTEKQKQAQEGSDEINQMWNKLSIFGGKSIPKTQPWSEVPEPENGILMDSCQDVHHSALKPLFGEQDPAPATFDQQFILDARMPRLSTNKLVPMGYINGSSWRSDENEPLLNRYTVREKHGSAANPAERNGPMVLELPLHHSTPGFIEVIVQNWDDGPHPFHLHGHKFWVMETFQTAYLHGLYKDKGQSKKYNLSEATKRDTVNIPRRGYAVLRWKADNPGVWAFHCHVLVHMVSGMAMAFVDMPEKIPDLGISTKMCKPSL</sequence>
<evidence type="ECO:0000259" key="7">
    <source>
        <dbReference type="Pfam" id="PF00394"/>
    </source>
</evidence>
<keyword evidence="4" id="KW-0186">Copper</keyword>
<keyword evidence="3" id="KW-0560">Oxidoreductase</keyword>
<dbReference type="PANTHER" id="PTHR11709:SF414">
    <property type="entry name" value="ADR239WP"/>
    <property type="match status" value="1"/>
</dbReference>
<gene>
    <name evidence="10" type="ORF">FA14DRAFT_143721</name>
</gene>
<dbReference type="CDD" id="cd13910">
    <property type="entry name" value="CuRO_3_MCO_like_4"/>
    <property type="match status" value="1"/>
</dbReference>
<dbReference type="Proteomes" id="UP000245771">
    <property type="component" value="Unassembled WGS sequence"/>
</dbReference>
<keyword evidence="11" id="KW-1185">Reference proteome</keyword>